<dbReference type="Proteomes" id="UP001195483">
    <property type="component" value="Unassembled WGS sequence"/>
</dbReference>
<reference evidence="2" key="2">
    <citation type="journal article" date="2021" name="Genome Biol. Evol.">
        <title>Developing a high-quality reference genome for a parasitic bivalve with doubly uniparental inheritance (Bivalvia: Unionida).</title>
        <authorList>
            <person name="Smith C.H."/>
        </authorList>
    </citation>
    <scope>NUCLEOTIDE SEQUENCE</scope>
    <source>
        <strain evidence="2">CHS0354</strain>
        <tissue evidence="2">Mantle</tissue>
    </source>
</reference>
<gene>
    <name evidence="2" type="ORF">CHS0354_002781</name>
</gene>
<organism evidence="2 3">
    <name type="scientific">Potamilus streckersoni</name>
    <dbReference type="NCBI Taxonomy" id="2493646"/>
    <lineage>
        <taxon>Eukaryota</taxon>
        <taxon>Metazoa</taxon>
        <taxon>Spiralia</taxon>
        <taxon>Lophotrochozoa</taxon>
        <taxon>Mollusca</taxon>
        <taxon>Bivalvia</taxon>
        <taxon>Autobranchia</taxon>
        <taxon>Heteroconchia</taxon>
        <taxon>Palaeoheterodonta</taxon>
        <taxon>Unionida</taxon>
        <taxon>Unionoidea</taxon>
        <taxon>Unionidae</taxon>
        <taxon>Ambleminae</taxon>
        <taxon>Lampsilini</taxon>
        <taxon>Potamilus</taxon>
    </lineage>
</organism>
<protein>
    <submittedName>
        <fullName evidence="2">Uncharacterized protein</fullName>
    </submittedName>
</protein>
<keyword evidence="3" id="KW-1185">Reference proteome</keyword>
<feature type="non-terminal residue" evidence="2">
    <location>
        <position position="1518"/>
    </location>
</feature>
<comment type="caution">
    <text evidence="2">The sequence shown here is derived from an EMBL/GenBank/DDBJ whole genome shotgun (WGS) entry which is preliminary data.</text>
</comment>
<feature type="region of interest" description="Disordered" evidence="1">
    <location>
        <begin position="1157"/>
        <end position="1180"/>
    </location>
</feature>
<proteinExistence type="predicted"/>
<name>A0AAE0SPB3_9BIVA</name>
<feature type="region of interest" description="Disordered" evidence="1">
    <location>
        <begin position="469"/>
        <end position="497"/>
    </location>
</feature>
<accession>A0AAE0SPB3</accession>
<feature type="compositionally biased region" description="Low complexity" evidence="1">
    <location>
        <begin position="38"/>
        <end position="57"/>
    </location>
</feature>
<reference evidence="2" key="3">
    <citation type="submission" date="2023-05" db="EMBL/GenBank/DDBJ databases">
        <authorList>
            <person name="Smith C.H."/>
        </authorList>
    </citation>
    <scope>NUCLEOTIDE SEQUENCE</scope>
    <source>
        <strain evidence="2">CHS0354</strain>
        <tissue evidence="2">Mantle</tissue>
    </source>
</reference>
<evidence type="ECO:0000313" key="2">
    <source>
        <dbReference type="EMBL" id="KAK3595180.1"/>
    </source>
</evidence>
<feature type="region of interest" description="Disordered" evidence="1">
    <location>
        <begin position="367"/>
        <end position="412"/>
    </location>
</feature>
<feature type="compositionally biased region" description="Polar residues" evidence="1">
    <location>
        <begin position="473"/>
        <end position="491"/>
    </location>
</feature>
<evidence type="ECO:0000256" key="1">
    <source>
        <dbReference type="SAM" id="MobiDB-lite"/>
    </source>
</evidence>
<feature type="compositionally biased region" description="Low complexity" evidence="1">
    <location>
        <begin position="373"/>
        <end position="385"/>
    </location>
</feature>
<feature type="region of interest" description="Disordered" evidence="1">
    <location>
        <begin position="38"/>
        <end position="59"/>
    </location>
</feature>
<evidence type="ECO:0000313" key="3">
    <source>
        <dbReference type="Proteomes" id="UP001195483"/>
    </source>
</evidence>
<feature type="compositionally biased region" description="Basic and acidic residues" evidence="1">
    <location>
        <begin position="400"/>
        <end position="412"/>
    </location>
</feature>
<dbReference type="EMBL" id="JAEAOA010000222">
    <property type="protein sequence ID" value="KAK3595180.1"/>
    <property type="molecule type" value="Genomic_DNA"/>
</dbReference>
<reference evidence="2" key="1">
    <citation type="journal article" date="2021" name="Genome Biol. Evol.">
        <title>A High-Quality Reference Genome for a Parasitic Bivalve with Doubly Uniparental Inheritance (Bivalvia: Unionida).</title>
        <authorList>
            <person name="Smith C.H."/>
        </authorList>
    </citation>
    <scope>NUCLEOTIDE SEQUENCE</scope>
    <source>
        <strain evidence="2">CHS0354</strain>
    </source>
</reference>
<sequence>MSAQIQFIRISDGTLMQRVGSQCNTGGEFSKTTANAYQNNTSQSNSSTSHQQSLSQNVTRTQNMGTSQMMPVGETNLQGNSYLRDLLRLDTPAAIPNPFTDSLRSRGMCNMNSQEPNKAVSRASISTTKQLLTSLPLQIPNEVPFIVPPNWNPAAAAALQSHSQQDDSEQDGTSNRSLRRWYQIPGMEQENTNTCLPTQTYANDTKSLKSSTMESCTETEIVSPCISNSLSAQMPICTSTSTTNVTSSASFISISPLSAQVKGKLSTSTSTVPSLTETVTMKPMPPTTSDFTTTPILTGARMTQNTQLVTSSDTPVFQGSSHVLMTLNNAQVQEVNSVSASSKTAGFSGHEPKLVNNKKSFVSCPGLNTPKESNSSSVSPNYNSVHPLGKVQNVNLPRATGDRSVRTKSPEDLKKEELAQKIIVIDNLINQSKLLEAKKHSGRRKTEMWSEYATEDTTTSNSLLIGPIAESESPCSKNNSNESVTPPSVSSENKEGNIGSGRLVINLDCSSNTSADVNVAPVTESLSPAASQLDNKNRVSSSGLGICILNTFSLAHIGHKSPKEMSEAKNTTEGNDITKKRKHSDKFVTSMVKKSKKSCDKAEDDSNSCNTCVSGRRAVLELPVEKVNKTDTIRKLNIGNVQEVLEISEDDGDLDDVAEEHKQPQSAEKQCEKGSLKEKITRGNTANVEGITEGKVNEFSTLSHVAFIDTIASEMKGCFKIVTFHDKKLLQVETESGKFFIMKELLNKCFENFKQRNYFRVFKAKEYHLKIPVIDLPKKFKPYTIQYLELNQILKPGQSNPDKYISIIEQINAERLYVFDFNKITLKPLSKNVKDGSVCVDSHSQNAKQERPIEDGLNNSLPAAPKSVPVPGAIISDDPVVITSSDSETASSSDSVDSDCTLPYVNGKARHLVLKRRKTPKKTRPLTKKKENIKKQHKSGVLVGGTLKVNGVYVRYIFNNMKRYIPFEDLSRSFPQINIYSYLKKGNCPMVNCTSNEMSIFNSTDVSLPKLGKNPILVEYDSFQSLVDSLQEFAPPAAGSQEKEHTDKSTAKKLLALYSKKLQKLKESCLAPHEVESSGKDQESCQLQDSTKLKSCAATKPTVTEDMQNSPNVKTLNTYFKMVKTVRKLLSLEGSDSSVTNEKTVFDNKSVQMSITSKHSYQSPIEKADINPPTSKDHRMAGHSIQKKTSSAGSELVNKQIRQAKLNKPYVALERLSPIIVRRLMGNNTELQKVAFPFKPQKENSTIVTKCVRHHDSCQRKRKMVSLKEISLPIQDHQVENLKKPAANRDLGSDNDTVCSINVCESVGLVNQNTENAEISGQCHIIECKDSGNVSTPGNHNGGGNSFPEDGLVKSIHIHEDVHSKDLESNDGRMIVSSEDQNKPMTVDIDDPGKNFPGTEMEHEDIDSNTNPLINEDVLEASSNQPALCPAIAQKDNTYNSVLEEIQNLIDEGKKGDETTDVNVFPSDYSDHEDFQASLSNAFGLTTSKFQFFGRHSESREGDQFFRIGEQFDNILLT</sequence>